<dbReference type="InterPro" id="IPR006059">
    <property type="entry name" value="SBP"/>
</dbReference>
<keyword evidence="3 5" id="KW-0732">Signal</keyword>
<evidence type="ECO:0000256" key="1">
    <source>
        <dbReference type="ARBA" id="ARBA00008520"/>
    </source>
</evidence>
<evidence type="ECO:0000313" key="7">
    <source>
        <dbReference type="Proteomes" id="UP000275076"/>
    </source>
</evidence>
<proteinExistence type="inferred from homology"/>
<evidence type="ECO:0000256" key="4">
    <source>
        <dbReference type="SAM" id="MobiDB-lite"/>
    </source>
</evidence>
<feature type="region of interest" description="Disordered" evidence="4">
    <location>
        <begin position="396"/>
        <end position="419"/>
    </location>
</feature>
<dbReference type="Pfam" id="PF13416">
    <property type="entry name" value="SBP_bac_8"/>
    <property type="match status" value="1"/>
</dbReference>
<evidence type="ECO:0000256" key="3">
    <source>
        <dbReference type="ARBA" id="ARBA00022729"/>
    </source>
</evidence>
<evidence type="ECO:0000256" key="2">
    <source>
        <dbReference type="ARBA" id="ARBA00022448"/>
    </source>
</evidence>
<dbReference type="PANTHER" id="PTHR30061:SF50">
    <property type="entry name" value="MALTOSE_MALTODEXTRIN-BINDING PERIPLASMIC PROTEIN"/>
    <property type="match status" value="1"/>
</dbReference>
<dbReference type="OrthoDB" id="9795467at2"/>
<feature type="signal peptide" evidence="5">
    <location>
        <begin position="1"/>
        <end position="21"/>
    </location>
</feature>
<comment type="similarity">
    <text evidence="1">Belongs to the bacterial solute-binding protein 1 family.</text>
</comment>
<evidence type="ECO:0000313" key="6">
    <source>
        <dbReference type="EMBL" id="RSL35330.1"/>
    </source>
</evidence>
<dbReference type="RefSeq" id="WP_125553841.1">
    <property type="nucleotide sequence ID" value="NZ_RBVX01000001.1"/>
</dbReference>
<dbReference type="AlphaFoldDB" id="A0A3R9WWY1"/>
<feature type="chain" id="PRO_5039728912" evidence="5">
    <location>
        <begin position="22"/>
        <end position="419"/>
    </location>
</feature>
<organism evidence="6 7">
    <name type="scientific">Salibacterium salarium</name>
    <dbReference type="NCBI Taxonomy" id="284579"/>
    <lineage>
        <taxon>Bacteria</taxon>
        <taxon>Bacillati</taxon>
        <taxon>Bacillota</taxon>
        <taxon>Bacilli</taxon>
        <taxon>Bacillales</taxon>
        <taxon>Bacillaceae</taxon>
    </lineage>
</organism>
<protein>
    <submittedName>
        <fullName evidence="6">ABC transporter substrate-binding protein</fullName>
    </submittedName>
</protein>
<dbReference type="GO" id="GO:0042956">
    <property type="term" value="P:maltodextrin transmembrane transport"/>
    <property type="evidence" value="ECO:0007669"/>
    <property type="project" value="TreeGrafter"/>
</dbReference>
<dbReference type="SUPFAM" id="SSF53850">
    <property type="entry name" value="Periplasmic binding protein-like II"/>
    <property type="match status" value="1"/>
</dbReference>
<accession>A0A3R9WWY1</accession>
<keyword evidence="2" id="KW-0813">Transport</keyword>
<dbReference type="PROSITE" id="PS51257">
    <property type="entry name" value="PROKAR_LIPOPROTEIN"/>
    <property type="match status" value="1"/>
</dbReference>
<reference evidence="6 7" key="1">
    <citation type="submission" date="2018-10" db="EMBL/GenBank/DDBJ databases">
        <title>Draft genome sequence of Bacillus salarius IM0101, isolated from a hypersaline soil in Inner Mongolia, China.</title>
        <authorList>
            <person name="Yamprayoonswat W."/>
            <person name="Boonvisut S."/>
            <person name="Jumpathong W."/>
            <person name="Sittihan S."/>
            <person name="Ruangsuj P."/>
            <person name="Wanthongcharoen S."/>
            <person name="Thongpramul N."/>
            <person name="Pimmason S."/>
            <person name="Yu B."/>
            <person name="Yasawong M."/>
        </authorList>
    </citation>
    <scope>NUCLEOTIDE SEQUENCE [LARGE SCALE GENOMIC DNA]</scope>
    <source>
        <strain evidence="6 7">IM0101</strain>
    </source>
</reference>
<gene>
    <name evidence="6" type="ORF">D7Z54_01850</name>
</gene>
<dbReference type="GO" id="GO:1901982">
    <property type="term" value="F:maltose binding"/>
    <property type="evidence" value="ECO:0007669"/>
    <property type="project" value="TreeGrafter"/>
</dbReference>
<dbReference type="GO" id="GO:0015768">
    <property type="term" value="P:maltose transport"/>
    <property type="evidence" value="ECO:0007669"/>
    <property type="project" value="TreeGrafter"/>
</dbReference>
<comment type="caution">
    <text evidence="6">The sequence shown here is derived from an EMBL/GenBank/DDBJ whole genome shotgun (WGS) entry which is preliminary data.</text>
</comment>
<dbReference type="Gene3D" id="3.40.190.10">
    <property type="entry name" value="Periplasmic binding protein-like II"/>
    <property type="match status" value="2"/>
</dbReference>
<name>A0A3R9WWY1_9BACI</name>
<keyword evidence="7" id="KW-1185">Reference proteome</keyword>
<dbReference type="EMBL" id="RBVX01000001">
    <property type="protein sequence ID" value="RSL35330.1"/>
    <property type="molecule type" value="Genomic_DNA"/>
</dbReference>
<dbReference type="CDD" id="cd14748">
    <property type="entry name" value="PBP2_UgpB"/>
    <property type="match status" value="1"/>
</dbReference>
<dbReference type="Proteomes" id="UP000275076">
    <property type="component" value="Unassembled WGS sequence"/>
</dbReference>
<dbReference type="GO" id="GO:0055052">
    <property type="term" value="C:ATP-binding cassette (ABC) transporter complex, substrate-binding subunit-containing"/>
    <property type="evidence" value="ECO:0007669"/>
    <property type="project" value="TreeGrafter"/>
</dbReference>
<evidence type="ECO:0000256" key="5">
    <source>
        <dbReference type="SAM" id="SignalP"/>
    </source>
</evidence>
<sequence length="419" mass="46373">MKKQVIWALGFSLCFSLTACGGSDGEGSNDVTQEGGTANGEPEEVLIWDYFTGVGQEVFYEQVDEFNNSQDDIVVKTEYVPFDQIKQQLSVGSTGDALPDIVNIDHVDNAALASQGVLADITDKVDEWGETEHFLEGPLNSTMYEDSYYGLPYTSNTLGLFYNEDLLEEAGFSEPPETWDELEEVAAAFSNSDVNGFGIAGERSEESTFQFYPFLRSAGADYDNLDSPQAVRALDFLDGLLENGHMSSDVINTAQDGLTNQFTTGDLAMMVNGSWNIERIKDDNPDMNWQVTEIPRDEEHASVIGGANLSIVEGANEDPAWEFMKWLMDPEQLESYAADSGVFPPRQDILDESDFWENDEYLSSFVPIMEYADARGPSPHWPDVSEAVQLAIQESFTDSKSPEDAMNDAAEEVSHVIDE</sequence>
<dbReference type="PANTHER" id="PTHR30061">
    <property type="entry name" value="MALTOSE-BINDING PERIPLASMIC PROTEIN"/>
    <property type="match status" value="1"/>
</dbReference>